<name>A0ABM5ESW0_9SAUR</name>
<accession>A0ABM5ESW0</accession>
<protein>
    <submittedName>
        <fullName evidence="6">UBX domain-containing protein 11 isoform X2</fullName>
    </submittedName>
</protein>
<evidence type="ECO:0000259" key="2">
    <source>
        <dbReference type="PROSITE" id="PS50033"/>
    </source>
</evidence>
<dbReference type="PANTHER" id="PTHR23333">
    <property type="entry name" value="UBX DOMAIN CONTAINING PROTEIN"/>
    <property type="match status" value="1"/>
</dbReference>
<dbReference type="PANTHER" id="PTHR23333:SF4">
    <property type="entry name" value="UBX DOMAIN-CONTAINING PROTEIN 11"/>
    <property type="match status" value="1"/>
</dbReference>
<dbReference type="SUPFAM" id="SSF102848">
    <property type="entry name" value="NSFL1 (p97 ATPase) cofactor p47, SEP domain"/>
    <property type="match status" value="1"/>
</dbReference>
<feature type="coiled-coil region" evidence="1">
    <location>
        <begin position="81"/>
        <end position="108"/>
    </location>
</feature>
<dbReference type="InterPro" id="IPR001012">
    <property type="entry name" value="UBX_dom"/>
</dbReference>
<feature type="domain" description="UBX" evidence="2">
    <location>
        <begin position="382"/>
        <end position="459"/>
    </location>
</feature>
<dbReference type="SMART" id="SM00166">
    <property type="entry name" value="UBX"/>
    <property type="match status" value="1"/>
</dbReference>
<evidence type="ECO:0000313" key="6">
    <source>
        <dbReference type="RefSeq" id="XP_072836240.1"/>
    </source>
</evidence>
<feature type="domain" description="SEP" evidence="4">
    <location>
        <begin position="219"/>
        <end position="283"/>
    </location>
</feature>
<reference evidence="6" key="1">
    <citation type="submission" date="2025-08" db="UniProtKB">
        <authorList>
            <consortium name="RefSeq"/>
        </authorList>
    </citation>
    <scope>IDENTIFICATION</scope>
</reference>
<dbReference type="PROSITE" id="PS50053">
    <property type="entry name" value="UBIQUITIN_2"/>
    <property type="match status" value="1"/>
</dbReference>
<evidence type="ECO:0000256" key="1">
    <source>
        <dbReference type="SAM" id="Coils"/>
    </source>
</evidence>
<dbReference type="Gene3D" id="3.30.420.210">
    <property type="entry name" value="SEP domain"/>
    <property type="match status" value="1"/>
</dbReference>
<dbReference type="RefSeq" id="XP_072836240.1">
    <property type="nucleotide sequence ID" value="XM_072980139.1"/>
</dbReference>
<evidence type="ECO:0000259" key="4">
    <source>
        <dbReference type="PROSITE" id="PS51399"/>
    </source>
</evidence>
<dbReference type="GeneID" id="110084152"/>
<sequence length="473" mass="53369">MMAAPASSLQMGGKRTVPFKESIQNEDEAVMMNEILGPGAQIPVSRPSCSNGTATKPGVAPTDMELMSCMMQKIASLEQQVKNQVQSIQLRDKKIKELEEEINILQKGKEESPGSSRTKELEKLCLKLQRQIWEMERFLNDYGLIWVGEGTDSPEALESPKEEGSQPPRGFWKPGESLVSGTPMNFDLIFENLKDLNALAGEGTSQIEHTAVGARLRQLDTIPLTFYQNGIVMFNGPFRSYEEPSTQQCLRDIMDGYFPSELQRRYPEGVPFQVTDKRDVFFKERQIPESFPGMGHVTDHSKPTRIKETNEILGPKQTMEQFLNKLPKSLIQGGQVIDIRGEIRKILKGLGGARSHEVVLVETPSLSEMKKRLEEHRKEEASDLKVSTLRIRSENGEKTYVIKMAYAETIGDLRRYLAQNRGEETEPYEILSTFPNRVYDDNLMTLEECGLVPNASLLLRRKALSAKLQGQPM</sequence>
<dbReference type="CDD" id="cd17077">
    <property type="entry name" value="UBX_UBXN11"/>
    <property type="match status" value="1"/>
</dbReference>
<dbReference type="PROSITE" id="PS51399">
    <property type="entry name" value="SEP"/>
    <property type="match status" value="1"/>
</dbReference>
<dbReference type="Pfam" id="PF08059">
    <property type="entry name" value="SEP"/>
    <property type="match status" value="1"/>
</dbReference>
<dbReference type="SUPFAM" id="SSF54236">
    <property type="entry name" value="Ubiquitin-like"/>
    <property type="match status" value="1"/>
</dbReference>
<dbReference type="InterPro" id="IPR000626">
    <property type="entry name" value="Ubiquitin-like_dom"/>
</dbReference>
<dbReference type="PROSITE" id="PS50033">
    <property type="entry name" value="UBX"/>
    <property type="match status" value="1"/>
</dbReference>
<dbReference type="Pfam" id="PF00789">
    <property type="entry name" value="UBX"/>
    <property type="match status" value="1"/>
</dbReference>
<keyword evidence="1" id="KW-0175">Coiled coil</keyword>
<dbReference type="Proteomes" id="UP001652642">
    <property type="component" value="Chromosome 9"/>
</dbReference>
<evidence type="ECO:0000313" key="5">
    <source>
        <dbReference type="Proteomes" id="UP001652642"/>
    </source>
</evidence>
<dbReference type="Gene3D" id="3.10.20.90">
    <property type="entry name" value="Phosphatidylinositol 3-kinase Catalytic Subunit, Chain A, domain 1"/>
    <property type="match status" value="1"/>
</dbReference>
<organism evidence="5 6">
    <name type="scientific">Pogona vitticeps</name>
    <name type="common">central bearded dragon</name>
    <dbReference type="NCBI Taxonomy" id="103695"/>
    <lineage>
        <taxon>Eukaryota</taxon>
        <taxon>Metazoa</taxon>
        <taxon>Chordata</taxon>
        <taxon>Craniata</taxon>
        <taxon>Vertebrata</taxon>
        <taxon>Euteleostomi</taxon>
        <taxon>Lepidosauria</taxon>
        <taxon>Squamata</taxon>
        <taxon>Bifurcata</taxon>
        <taxon>Unidentata</taxon>
        <taxon>Episquamata</taxon>
        <taxon>Toxicofera</taxon>
        <taxon>Iguania</taxon>
        <taxon>Acrodonta</taxon>
        <taxon>Agamidae</taxon>
        <taxon>Amphibolurinae</taxon>
        <taxon>Pogona</taxon>
    </lineage>
</organism>
<keyword evidence="5" id="KW-1185">Reference proteome</keyword>
<dbReference type="InterPro" id="IPR036241">
    <property type="entry name" value="NSFL1C_SEP_dom_sf"/>
</dbReference>
<gene>
    <name evidence="6" type="primary">UBXN11</name>
</gene>
<feature type="domain" description="Ubiquitin-like" evidence="3">
    <location>
        <begin position="387"/>
        <end position="466"/>
    </location>
</feature>
<dbReference type="InterPro" id="IPR012989">
    <property type="entry name" value="SEP_domain"/>
</dbReference>
<evidence type="ECO:0000259" key="3">
    <source>
        <dbReference type="PROSITE" id="PS50053"/>
    </source>
</evidence>
<proteinExistence type="predicted"/>
<dbReference type="InterPro" id="IPR029071">
    <property type="entry name" value="Ubiquitin-like_domsf"/>
</dbReference>